<keyword evidence="5 6" id="KW-0482">Metalloprotease</keyword>
<keyword evidence="3 6" id="KW-0378">Hydrolase</keyword>
<evidence type="ECO:0000259" key="8">
    <source>
        <dbReference type="Pfam" id="PF01435"/>
    </source>
</evidence>
<keyword evidence="4 6" id="KW-0862">Zinc</keyword>
<dbReference type="OrthoDB" id="7464992at2759"/>
<dbReference type="GO" id="GO:0004222">
    <property type="term" value="F:metalloendopeptidase activity"/>
    <property type="evidence" value="ECO:0007669"/>
    <property type="project" value="InterPro"/>
</dbReference>
<dbReference type="VEuPathDB" id="FungiDB:BTJ68_00624"/>
<sequence>MLSSHPGKEKLFAFYRFASSPLRHQQQPTRSFSHSSRQQQYGRRRPFNYQTFKTSQGLFYRWAARPTFYYEVAGITVVGATVYVYNLEQVPVSDRYRFNIISANWEKSLGESMYRQTMQEFGRKLMPEYTYEHRLVKKVLDRLIPHSGLAHEDGWEVHVINDPMKNAFVIPGGKVFVFRGILDVAKGEDGLAAVLGHEIAHNVAHHAAERMSSSYAVMFPVIGLFWALGLDPGIGQMLVKFAFELPGSRAQESEADYIGLMMMAESCYDPSAAMGLWAAMEKQEHGTPPQFLSTHPSSHSRLEQIREWLPKAQDKRKDSDCGEIGGYADAFRRQMGYPTGAW</sequence>
<comment type="similarity">
    <text evidence="6">Belongs to the peptidase M48 family.</text>
</comment>
<gene>
    <name evidence="9" type="ORF">D0859_16741</name>
</gene>
<dbReference type="Gene3D" id="3.30.2010.10">
    <property type="entry name" value="Metalloproteases ('zincins'), catalytic domain"/>
    <property type="match status" value="1"/>
</dbReference>
<keyword evidence="2" id="KW-0479">Metal-binding</keyword>
<organism evidence="9 10">
    <name type="scientific">Hortaea werneckii</name>
    <name type="common">Black yeast</name>
    <name type="synonym">Cladosporium werneckii</name>
    <dbReference type="NCBI Taxonomy" id="91943"/>
    <lineage>
        <taxon>Eukaryota</taxon>
        <taxon>Fungi</taxon>
        <taxon>Dikarya</taxon>
        <taxon>Ascomycota</taxon>
        <taxon>Pezizomycotina</taxon>
        <taxon>Dothideomycetes</taxon>
        <taxon>Dothideomycetidae</taxon>
        <taxon>Mycosphaerellales</taxon>
        <taxon>Teratosphaeriaceae</taxon>
        <taxon>Hortaea</taxon>
    </lineage>
</organism>
<evidence type="ECO:0000256" key="4">
    <source>
        <dbReference type="ARBA" id="ARBA00022833"/>
    </source>
</evidence>
<dbReference type="GO" id="GO:0006515">
    <property type="term" value="P:protein quality control for misfolded or incompletely synthesized proteins"/>
    <property type="evidence" value="ECO:0007669"/>
    <property type="project" value="TreeGrafter"/>
</dbReference>
<dbReference type="PANTHER" id="PTHR22726">
    <property type="entry name" value="METALLOENDOPEPTIDASE OMA1"/>
    <property type="match status" value="1"/>
</dbReference>
<proteinExistence type="inferred from homology"/>
<evidence type="ECO:0000256" key="7">
    <source>
        <dbReference type="SAM" id="MobiDB-lite"/>
    </source>
</evidence>
<dbReference type="GO" id="GO:0034982">
    <property type="term" value="P:mitochondrial protein processing"/>
    <property type="evidence" value="ECO:0007669"/>
    <property type="project" value="TreeGrafter"/>
</dbReference>
<evidence type="ECO:0000256" key="5">
    <source>
        <dbReference type="ARBA" id="ARBA00023049"/>
    </source>
</evidence>
<feature type="domain" description="Peptidase M48" evidence="8">
    <location>
        <begin position="135"/>
        <end position="308"/>
    </location>
</feature>
<evidence type="ECO:0000256" key="1">
    <source>
        <dbReference type="ARBA" id="ARBA00022670"/>
    </source>
</evidence>
<reference evidence="9 10" key="1">
    <citation type="journal article" date="2018" name="BMC Genomics">
        <title>Genomic evidence for intraspecific hybridization in a clonal and extremely halotolerant yeast.</title>
        <authorList>
            <person name="Gostincar C."/>
            <person name="Stajich J.E."/>
            <person name="Zupancic J."/>
            <person name="Zalar P."/>
            <person name="Gunde-Cimerman N."/>
        </authorList>
    </citation>
    <scope>NUCLEOTIDE SEQUENCE [LARGE SCALE GENOMIC DNA]</scope>
    <source>
        <strain evidence="9 10">EXF-120</strain>
    </source>
</reference>
<feature type="region of interest" description="Disordered" evidence="7">
    <location>
        <begin position="22"/>
        <end position="42"/>
    </location>
</feature>
<dbReference type="Proteomes" id="UP000281677">
    <property type="component" value="Unassembled WGS sequence"/>
</dbReference>
<feature type="compositionally biased region" description="Polar residues" evidence="7">
    <location>
        <begin position="22"/>
        <end position="41"/>
    </location>
</feature>
<dbReference type="CDD" id="cd07331">
    <property type="entry name" value="M48C_Oma1_like"/>
    <property type="match status" value="1"/>
</dbReference>
<evidence type="ECO:0000256" key="6">
    <source>
        <dbReference type="RuleBase" id="RU003983"/>
    </source>
</evidence>
<dbReference type="GO" id="GO:0046872">
    <property type="term" value="F:metal ion binding"/>
    <property type="evidence" value="ECO:0007669"/>
    <property type="project" value="UniProtKB-KW"/>
</dbReference>
<evidence type="ECO:0000313" key="10">
    <source>
        <dbReference type="Proteomes" id="UP000281677"/>
    </source>
</evidence>
<evidence type="ECO:0000313" key="9">
    <source>
        <dbReference type="EMBL" id="RMZ19269.1"/>
    </source>
</evidence>
<dbReference type="AlphaFoldDB" id="A0A3M7I1C7"/>
<comment type="caution">
    <text evidence="9">The sequence shown here is derived from an EMBL/GenBank/DDBJ whole genome shotgun (WGS) entry which is preliminary data.</text>
</comment>
<dbReference type="GO" id="GO:0005743">
    <property type="term" value="C:mitochondrial inner membrane"/>
    <property type="evidence" value="ECO:0007669"/>
    <property type="project" value="TreeGrafter"/>
</dbReference>
<dbReference type="InterPro" id="IPR051156">
    <property type="entry name" value="Mito/Outer_Membr_Metalloprot"/>
</dbReference>
<keyword evidence="1 6" id="KW-0645">Protease</keyword>
<dbReference type="EMBL" id="QWIT01001080">
    <property type="protein sequence ID" value="RMZ19269.1"/>
    <property type="molecule type" value="Genomic_DNA"/>
</dbReference>
<name>A0A3M7I1C7_HORWE</name>
<comment type="cofactor">
    <cofactor evidence="6">
        <name>Zn(2+)</name>
        <dbReference type="ChEBI" id="CHEBI:29105"/>
    </cofactor>
    <text evidence="6">Binds 1 zinc ion per subunit.</text>
</comment>
<evidence type="ECO:0000256" key="2">
    <source>
        <dbReference type="ARBA" id="ARBA00022723"/>
    </source>
</evidence>
<dbReference type="InterPro" id="IPR001915">
    <property type="entry name" value="Peptidase_M48"/>
</dbReference>
<accession>A0A3M7I1C7</accession>
<protein>
    <recommendedName>
        <fullName evidence="8">Peptidase M48 domain-containing protein</fullName>
    </recommendedName>
</protein>
<dbReference type="Pfam" id="PF01435">
    <property type="entry name" value="Peptidase_M48"/>
    <property type="match status" value="1"/>
</dbReference>
<dbReference type="PANTHER" id="PTHR22726:SF1">
    <property type="entry name" value="METALLOENDOPEPTIDASE OMA1, MITOCHONDRIAL"/>
    <property type="match status" value="1"/>
</dbReference>
<evidence type="ECO:0000256" key="3">
    <source>
        <dbReference type="ARBA" id="ARBA00022801"/>
    </source>
</evidence>